<accession>A0A7W5E5T5</accession>
<dbReference type="EMBL" id="JACHXU010000051">
    <property type="protein sequence ID" value="MBB3210690.1"/>
    <property type="molecule type" value="Genomic_DNA"/>
</dbReference>
<organism evidence="1 2">
    <name type="scientific">Aporhodopirellula rubra</name>
    <dbReference type="NCBI Taxonomy" id="980271"/>
    <lineage>
        <taxon>Bacteria</taxon>
        <taxon>Pseudomonadati</taxon>
        <taxon>Planctomycetota</taxon>
        <taxon>Planctomycetia</taxon>
        <taxon>Pirellulales</taxon>
        <taxon>Pirellulaceae</taxon>
        <taxon>Aporhodopirellula</taxon>
    </lineage>
</organism>
<comment type="caution">
    <text evidence="1">The sequence shown here is derived from an EMBL/GenBank/DDBJ whole genome shotgun (WGS) entry which is preliminary data.</text>
</comment>
<gene>
    <name evidence="1" type="ORF">FHS27_006538</name>
</gene>
<dbReference type="AlphaFoldDB" id="A0A7W5E5T5"/>
<evidence type="ECO:0000313" key="1">
    <source>
        <dbReference type="EMBL" id="MBB3210690.1"/>
    </source>
</evidence>
<evidence type="ECO:0008006" key="3">
    <source>
        <dbReference type="Google" id="ProtNLM"/>
    </source>
</evidence>
<proteinExistence type="predicted"/>
<name>A0A7W5E5T5_9BACT</name>
<evidence type="ECO:0000313" key="2">
    <source>
        <dbReference type="Proteomes" id="UP000536179"/>
    </source>
</evidence>
<reference evidence="1 2" key="1">
    <citation type="submission" date="2020-08" db="EMBL/GenBank/DDBJ databases">
        <title>Genomic Encyclopedia of Type Strains, Phase III (KMG-III): the genomes of soil and plant-associated and newly described type strains.</title>
        <authorList>
            <person name="Whitman W."/>
        </authorList>
    </citation>
    <scope>NUCLEOTIDE SEQUENCE [LARGE SCALE GENOMIC DNA]</scope>
    <source>
        <strain evidence="1 2">CECT 8075</strain>
    </source>
</reference>
<sequence length="106" mass="11595">MLPSRRQVWAERFSRYQASSLTVKAFCQAENVSVPNFYQWKKKLAAAATGATPAFVPVNLNLQHTDELDLVLPGGATLKLNVQLDEAVIRKVIAATIAVTSQARPS</sequence>
<dbReference type="RefSeq" id="WP_146408978.1">
    <property type="nucleotide sequence ID" value="NZ_JACHXU010000051.1"/>
</dbReference>
<keyword evidence="2" id="KW-1185">Reference proteome</keyword>
<dbReference type="NCBIfam" id="NF047593">
    <property type="entry name" value="IS66_ISAeme5_TnpA"/>
    <property type="match status" value="1"/>
</dbReference>
<protein>
    <recommendedName>
        <fullName evidence="3">Transposase</fullName>
    </recommendedName>
</protein>
<dbReference type="Proteomes" id="UP000536179">
    <property type="component" value="Unassembled WGS sequence"/>
</dbReference>